<organism evidence="1 2">
    <name type="scientific">Trichonephila inaurata madagascariensis</name>
    <dbReference type="NCBI Taxonomy" id="2747483"/>
    <lineage>
        <taxon>Eukaryota</taxon>
        <taxon>Metazoa</taxon>
        <taxon>Ecdysozoa</taxon>
        <taxon>Arthropoda</taxon>
        <taxon>Chelicerata</taxon>
        <taxon>Arachnida</taxon>
        <taxon>Araneae</taxon>
        <taxon>Araneomorphae</taxon>
        <taxon>Entelegynae</taxon>
        <taxon>Araneoidea</taxon>
        <taxon>Nephilidae</taxon>
        <taxon>Trichonephila</taxon>
        <taxon>Trichonephila inaurata</taxon>
    </lineage>
</organism>
<protein>
    <submittedName>
        <fullName evidence="1">Uncharacterized protein</fullName>
    </submittedName>
</protein>
<accession>A0A8X7CGS5</accession>
<keyword evidence="2" id="KW-1185">Reference proteome</keyword>
<comment type="caution">
    <text evidence="1">The sequence shown here is derived from an EMBL/GenBank/DDBJ whole genome shotgun (WGS) entry which is preliminary data.</text>
</comment>
<evidence type="ECO:0000313" key="2">
    <source>
        <dbReference type="Proteomes" id="UP000886998"/>
    </source>
</evidence>
<reference evidence="1" key="1">
    <citation type="submission" date="2020-08" db="EMBL/GenBank/DDBJ databases">
        <title>Multicomponent nature underlies the extraordinary mechanical properties of spider dragline silk.</title>
        <authorList>
            <person name="Kono N."/>
            <person name="Nakamura H."/>
            <person name="Mori M."/>
            <person name="Yoshida Y."/>
            <person name="Ohtoshi R."/>
            <person name="Malay A.D."/>
            <person name="Moran D.A.P."/>
            <person name="Tomita M."/>
            <person name="Numata K."/>
            <person name="Arakawa K."/>
        </authorList>
    </citation>
    <scope>NUCLEOTIDE SEQUENCE</scope>
</reference>
<dbReference type="EMBL" id="BMAV01015871">
    <property type="protein sequence ID" value="GFY66171.1"/>
    <property type="molecule type" value="Genomic_DNA"/>
</dbReference>
<gene>
    <name evidence="1" type="ORF">TNIN_341661</name>
</gene>
<dbReference type="AlphaFoldDB" id="A0A8X7CGS5"/>
<proteinExistence type="predicted"/>
<dbReference type="Proteomes" id="UP000886998">
    <property type="component" value="Unassembled WGS sequence"/>
</dbReference>
<sequence>MCRNTTKEWLKIIQDNIPNWRRPLAVATLLVTTGHDCLAAHLFRLPVQPSPTCSFFSNCIMDRDHLRRHITFGKSETERYWFAVLRMGE</sequence>
<name>A0A8X7CGS5_9ARAC</name>
<evidence type="ECO:0000313" key="1">
    <source>
        <dbReference type="EMBL" id="GFY66171.1"/>
    </source>
</evidence>
<dbReference type="OrthoDB" id="6431360at2759"/>